<accession>A0AAV1N1R6</accession>
<name>A0AAV1N1R6_SCOSC</name>
<reference evidence="9 10" key="1">
    <citation type="submission" date="2024-01" db="EMBL/GenBank/DDBJ databases">
        <authorList>
            <person name="Alioto T."/>
            <person name="Alioto T."/>
            <person name="Gomez Garrido J."/>
        </authorList>
    </citation>
    <scope>NUCLEOTIDE SEQUENCE [LARGE SCALE GENOMIC DNA]</scope>
</reference>
<evidence type="ECO:0000256" key="2">
    <source>
        <dbReference type="ARBA" id="ARBA00023125"/>
    </source>
</evidence>
<evidence type="ECO:0000256" key="6">
    <source>
        <dbReference type="RuleBase" id="RU000682"/>
    </source>
</evidence>
<dbReference type="Pfam" id="PF00046">
    <property type="entry name" value="Homeodomain"/>
    <property type="match status" value="1"/>
</dbReference>
<gene>
    <name evidence="9" type="ORF">FSCOSCO3_A035115</name>
</gene>
<feature type="region of interest" description="Disordered" evidence="7">
    <location>
        <begin position="448"/>
        <end position="481"/>
    </location>
</feature>
<organism evidence="9 10">
    <name type="scientific">Scomber scombrus</name>
    <name type="common">Atlantic mackerel</name>
    <name type="synonym">Scomber vernalis</name>
    <dbReference type="NCBI Taxonomy" id="13677"/>
    <lineage>
        <taxon>Eukaryota</taxon>
        <taxon>Metazoa</taxon>
        <taxon>Chordata</taxon>
        <taxon>Craniata</taxon>
        <taxon>Vertebrata</taxon>
        <taxon>Euteleostomi</taxon>
        <taxon>Actinopterygii</taxon>
        <taxon>Neopterygii</taxon>
        <taxon>Teleostei</taxon>
        <taxon>Neoteleostei</taxon>
        <taxon>Acanthomorphata</taxon>
        <taxon>Pelagiaria</taxon>
        <taxon>Scombriformes</taxon>
        <taxon>Scombridae</taxon>
        <taxon>Scomber</taxon>
    </lineage>
</organism>
<dbReference type="EMBL" id="CAWUFR010000011">
    <property type="protein sequence ID" value="CAK6952998.1"/>
    <property type="molecule type" value="Genomic_DNA"/>
</dbReference>
<dbReference type="SUPFAM" id="SSF46689">
    <property type="entry name" value="Homeodomain-like"/>
    <property type="match status" value="2"/>
</dbReference>
<feature type="region of interest" description="Disordered" evidence="7">
    <location>
        <begin position="1"/>
        <end position="26"/>
    </location>
</feature>
<dbReference type="PROSITE" id="PS50071">
    <property type="entry name" value="HOMEOBOX_2"/>
    <property type="match status" value="2"/>
</dbReference>
<feature type="compositionally biased region" description="Basic and acidic residues" evidence="7">
    <location>
        <begin position="448"/>
        <end position="466"/>
    </location>
</feature>
<dbReference type="AlphaFoldDB" id="A0AAV1N1R6"/>
<evidence type="ECO:0000256" key="3">
    <source>
        <dbReference type="ARBA" id="ARBA00023155"/>
    </source>
</evidence>
<feature type="domain" description="Homeobox" evidence="8">
    <location>
        <begin position="370"/>
        <end position="420"/>
    </location>
</feature>
<dbReference type="Proteomes" id="UP001314229">
    <property type="component" value="Unassembled WGS sequence"/>
</dbReference>
<feature type="DNA-binding region" description="Homeobox" evidence="5">
    <location>
        <begin position="74"/>
        <end position="117"/>
    </location>
</feature>
<dbReference type="SMART" id="SM00389">
    <property type="entry name" value="HOX"/>
    <property type="match status" value="2"/>
</dbReference>
<evidence type="ECO:0000256" key="4">
    <source>
        <dbReference type="ARBA" id="ARBA00023242"/>
    </source>
</evidence>
<feature type="domain" description="Homeobox" evidence="8">
    <location>
        <begin position="72"/>
        <end position="116"/>
    </location>
</feature>
<dbReference type="InterPro" id="IPR009057">
    <property type="entry name" value="Homeodomain-like_sf"/>
</dbReference>
<evidence type="ECO:0000256" key="1">
    <source>
        <dbReference type="ARBA" id="ARBA00004123"/>
    </source>
</evidence>
<sequence length="481" mass="55232">MRQTANIGPPRIRQNPPNAHGETPTISKRDFAPSAFNLNQSSAVCLPLVSESQRLIWVNSNQIDLQLDGAAELEKAFDKFPYLTPTQTEGLARRCSLHPDQVKVWFMLQRLRYGISWDYKDICEIRGKFKSNLGKEEQQNGMRKEVKEDSGEMKVQEKEVKECGEIKAGEVREEMEKGKKKRKRNTSTNRMRKKRTNQQEEGVTEGAGGVEIRRDKVERQWQTSTPTSLFTRKKKEAKAKQRLPPLYEWPAQKSFVVPDERLDASSPLILQAFEAPPLTELQGIVHSFPSSASNVTATPVNGGFDEKPEMEAQPQGGLHEEFTNDDSTVTDVSQLRDYIMNNNPVVADVSQEYSQEVYALPTRIRWRTKTQTQLAMMKVAFARCQYPDSECYNMLSEEIGVPRYVLVQWFGDMRYYIKRGKPRWMNEEQHSQALANIRYRQLLKALEKEQSSEGDRKPTIKMKLETGKSYSDGESVQVHLE</sequence>
<dbReference type="InterPro" id="IPR001356">
    <property type="entry name" value="HD"/>
</dbReference>
<dbReference type="GO" id="GO:0003677">
    <property type="term" value="F:DNA binding"/>
    <property type="evidence" value="ECO:0007669"/>
    <property type="project" value="UniProtKB-UniRule"/>
</dbReference>
<evidence type="ECO:0000313" key="10">
    <source>
        <dbReference type="Proteomes" id="UP001314229"/>
    </source>
</evidence>
<dbReference type="GO" id="GO:0000981">
    <property type="term" value="F:DNA-binding transcription factor activity, RNA polymerase II-specific"/>
    <property type="evidence" value="ECO:0007669"/>
    <property type="project" value="TreeGrafter"/>
</dbReference>
<feature type="compositionally biased region" description="Basic residues" evidence="7">
    <location>
        <begin position="178"/>
        <end position="196"/>
    </location>
</feature>
<dbReference type="Gene3D" id="1.10.10.60">
    <property type="entry name" value="Homeodomain-like"/>
    <property type="match status" value="2"/>
</dbReference>
<protein>
    <submittedName>
        <fullName evidence="9">Homeobox and leucine zipper encoding b</fullName>
    </submittedName>
</protein>
<feature type="region of interest" description="Disordered" evidence="7">
    <location>
        <begin position="171"/>
        <end position="215"/>
    </location>
</feature>
<keyword evidence="2 5" id="KW-0238">DNA-binding</keyword>
<evidence type="ECO:0000259" key="8">
    <source>
        <dbReference type="PROSITE" id="PS50071"/>
    </source>
</evidence>
<feature type="DNA-binding region" description="Homeobox" evidence="5">
    <location>
        <begin position="372"/>
        <end position="421"/>
    </location>
</feature>
<dbReference type="CDD" id="cd00086">
    <property type="entry name" value="homeodomain"/>
    <property type="match status" value="2"/>
</dbReference>
<comment type="caution">
    <text evidence="9">The sequence shown here is derived from an EMBL/GenBank/DDBJ whole genome shotgun (WGS) entry which is preliminary data.</text>
</comment>
<evidence type="ECO:0000256" key="7">
    <source>
        <dbReference type="SAM" id="MobiDB-lite"/>
    </source>
</evidence>
<keyword evidence="4 5" id="KW-0539">Nucleus</keyword>
<keyword evidence="3 5" id="KW-0371">Homeobox</keyword>
<dbReference type="PANTHER" id="PTHR15467:SF10">
    <property type="entry name" value="HOMEOBOX AND LEUCINE ZIPPER ENCODING B-RELATED"/>
    <property type="match status" value="1"/>
</dbReference>
<proteinExistence type="predicted"/>
<evidence type="ECO:0000313" key="9">
    <source>
        <dbReference type="EMBL" id="CAK6952998.1"/>
    </source>
</evidence>
<dbReference type="GO" id="GO:0005634">
    <property type="term" value="C:nucleus"/>
    <property type="evidence" value="ECO:0007669"/>
    <property type="project" value="UniProtKB-SubCell"/>
</dbReference>
<evidence type="ECO:0000256" key="5">
    <source>
        <dbReference type="PROSITE-ProRule" id="PRU00108"/>
    </source>
</evidence>
<dbReference type="PANTHER" id="PTHR15467">
    <property type="entry name" value="ZINC-FINGERS AND HOMEOBOXES RELATED"/>
    <property type="match status" value="1"/>
</dbReference>
<comment type="subcellular location">
    <subcellularLocation>
        <location evidence="1 5 6">Nucleus</location>
    </subcellularLocation>
</comment>
<keyword evidence="10" id="KW-1185">Reference proteome</keyword>
<feature type="region of interest" description="Disordered" evidence="7">
    <location>
        <begin position="136"/>
        <end position="159"/>
    </location>
</feature>